<gene>
    <name evidence="1" type="ORF">ACH49L_02880</name>
</gene>
<accession>A0ABW7V2A1</accession>
<name>A0ABW7V2A1_STROI</name>
<dbReference type="RefSeq" id="WP_159061626.1">
    <property type="nucleotide sequence ID" value="NZ_JBIRUT010000001.1"/>
</dbReference>
<dbReference type="Proteomes" id="UP001611397">
    <property type="component" value="Unassembled WGS sequence"/>
</dbReference>
<keyword evidence="2" id="KW-1185">Reference proteome</keyword>
<protein>
    <submittedName>
        <fullName evidence="1">Uncharacterized protein</fullName>
    </submittedName>
</protein>
<evidence type="ECO:0000313" key="2">
    <source>
        <dbReference type="Proteomes" id="UP001611397"/>
    </source>
</evidence>
<proteinExistence type="predicted"/>
<reference evidence="1 2" key="1">
    <citation type="submission" date="2024-10" db="EMBL/GenBank/DDBJ databases">
        <title>The Natural Products Discovery Center: Release of the First 8490 Sequenced Strains for Exploring Actinobacteria Biosynthetic Diversity.</title>
        <authorList>
            <person name="Kalkreuter E."/>
            <person name="Kautsar S.A."/>
            <person name="Yang D."/>
            <person name="Bader C.D."/>
            <person name="Teijaro C.N."/>
            <person name="Fluegel L."/>
            <person name="Davis C.M."/>
            <person name="Simpson J.R."/>
            <person name="Lauterbach L."/>
            <person name="Steele A.D."/>
            <person name="Gui C."/>
            <person name="Meng S."/>
            <person name="Li G."/>
            <person name="Viehrig K."/>
            <person name="Ye F."/>
            <person name="Su P."/>
            <person name="Kiefer A.F."/>
            <person name="Nichols A."/>
            <person name="Cepeda A.J."/>
            <person name="Yan W."/>
            <person name="Fan B."/>
            <person name="Jiang Y."/>
            <person name="Adhikari A."/>
            <person name="Zheng C.-J."/>
            <person name="Schuster L."/>
            <person name="Cowan T.M."/>
            <person name="Smanski M.J."/>
            <person name="Chevrette M.G."/>
            <person name="De Carvalho L.P.S."/>
            <person name="Shen B."/>
        </authorList>
    </citation>
    <scope>NUCLEOTIDE SEQUENCE [LARGE SCALE GENOMIC DNA]</scope>
    <source>
        <strain evidence="1 2">NPDC020295</strain>
    </source>
</reference>
<comment type="caution">
    <text evidence="1">The sequence shown here is derived from an EMBL/GenBank/DDBJ whole genome shotgun (WGS) entry which is preliminary data.</text>
</comment>
<sequence>MEIRRTADTVHVAMTVEEAAAVRDDLGQIWASKVSAAGDQMHSLLESVTEDQPTV</sequence>
<evidence type="ECO:0000313" key="1">
    <source>
        <dbReference type="EMBL" id="MFI2154630.1"/>
    </source>
</evidence>
<dbReference type="EMBL" id="JBIRWM010000001">
    <property type="protein sequence ID" value="MFI2154630.1"/>
    <property type="molecule type" value="Genomic_DNA"/>
</dbReference>
<organism evidence="1 2">
    <name type="scientific">Streptomyces olivaceoviridis</name>
    <name type="common">Streptomyces corchorusii</name>
    <dbReference type="NCBI Taxonomy" id="1921"/>
    <lineage>
        <taxon>Bacteria</taxon>
        <taxon>Bacillati</taxon>
        <taxon>Actinomycetota</taxon>
        <taxon>Actinomycetes</taxon>
        <taxon>Kitasatosporales</taxon>
        <taxon>Streptomycetaceae</taxon>
        <taxon>Streptomyces</taxon>
    </lineage>
</organism>